<dbReference type="Proteomes" id="UP000315295">
    <property type="component" value="Unassembled WGS sequence"/>
</dbReference>
<name>A0A540L958_MALBA</name>
<sequence>MGLGPTDRDGSIFLKFNMRRGRPGSVNSGAGRVQILKETGPRPELVSTPNDLRRHHQELHHHLLPLRPPLLSGALYPSPEDLDLHRRLFKREPDVAPPADRIPYQ</sequence>
<gene>
    <name evidence="1" type="ORF">C1H46_031394</name>
</gene>
<reference evidence="1 2" key="1">
    <citation type="journal article" date="2019" name="G3 (Bethesda)">
        <title>Sequencing of a Wild Apple (Malus baccata) Genome Unravels the Differences Between Cultivated and Wild Apple Species Regarding Disease Resistance and Cold Tolerance.</title>
        <authorList>
            <person name="Chen X."/>
        </authorList>
    </citation>
    <scope>NUCLEOTIDE SEQUENCE [LARGE SCALE GENOMIC DNA]</scope>
    <source>
        <strain evidence="2">cv. Shandingzi</strain>
        <tissue evidence="1">Leaves</tissue>
    </source>
</reference>
<evidence type="ECO:0000313" key="2">
    <source>
        <dbReference type="Proteomes" id="UP000315295"/>
    </source>
</evidence>
<dbReference type="AlphaFoldDB" id="A0A540L958"/>
<proteinExistence type="predicted"/>
<comment type="caution">
    <text evidence="1">The sequence shown here is derived from an EMBL/GenBank/DDBJ whole genome shotgun (WGS) entry which is preliminary data.</text>
</comment>
<accession>A0A540L958</accession>
<evidence type="ECO:0000313" key="1">
    <source>
        <dbReference type="EMBL" id="TQD83018.1"/>
    </source>
</evidence>
<protein>
    <submittedName>
        <fullName evidence="1">Uncharacterized protein</fullName>
    </submittedName>
</protein>
<dbReference type="EMBL" id="VIEB01000696">
    <property type="protein sequence ID" value="TQD83018.1"/>
    <property type="molecule type" value="Genomic_DNA"/>
</dbReference>
<keyword evidence="2" id="KW-1185">Reference proteome</keyword>
<organism evidence="1 2">
    <name type="scientific">Malus baccata</name>
    <name type="common">Siberian crab apple</name>
    <name type="synonym">Pyrus baccata</name>
    <dbReference type="NCBI Taxonomy" id="106549"/>
    <lineage>
        <taxon>Eukaryota</taxon>
        <taxon>Viridiplantae</taxon>
        <taxon>Streptophyta</taxon>
        <taxon>Embryophyta</taxon>
        <taxon>Tracheophyta</taxon>
        <taxon>Spermatophyta</taxon>
        <taxon>Magnoliopsida</taxon>
        <taxon>eudicotyledons</taxon>
        <taxon>Gunneridae</taxon>
        <taxon>Pentapetalae</taxon>
        <taxon>rosids</taxon>
        <taxon>fabids</taxon>
        <taxon>Rosales</taxon>
        <taxon>Rosaceae</taxon>
        <taxon>Amygdaloideae</taxon>
        <taxon>Maleae</taxon>
        <taxon>Malus</taxon>
    </lineage>
</organism>